<gene>
    <name evidence="2" type="ORF">ACH5RR_036656</name>
</gene>
<organism evidence="2 3">
    <name type="scientific">Cinchona calisaya</name>
    <dbReference type="NCBI Taxonomy" id="153742"/>
    <lineage>
        <taxon>Eukaryota</taxon>
        <taxon>Viridiplantae</taxon>
        <taxon>Streptophyta</taxon>
        <taxon>Embryophyta</taxon>
        <taxon>Tracheophyta</taxon>
        <taxon>Spermatophyta</taxon>
        <taxon>Magnoliopsida</taxon>
        <taxon>eudicotyledons</taxon>
        <taxon>Gunneridae</taxon>
        <taxon>Pentapetalae</taxon>
        <taxon>asterids</taxon>
        <taxon>lamiids</taxon>
        <taxon>Gentianales</taxon>
        <taxon>Rubiaceae</taxon>
        <taxon>Cinchonoideae</taxon>
        <taxon>Cinchoneae</taxon>
        <taxon>Cinchona</taxon>
    </lineage>
</organism>
<evidence type="ECO:0000313" key="3">
    <source>
        <dbReference type="Proteomes" id="UP001630127"/>
    </source>
</evidence>
<reference evidence="2 3" key="1">
    <citation type="submission" date="2024-11" db="EMBL/GenBank/DDBJ databases">
        <title>A near-complete genome assembly of Cinchona calisaya.</title>
        <authorList>
            <person name="Lian D.C."/>
            <person name="Zhao X.W."/>
            <person name="Wei L."/>
        </authorList>
    </citation>
    <scope>NUCLEOTIDE SEQUENCE [LARGE SCALE GENOMIC DNA]</scope>
    <source>
        <tissue evidence="2">Nenye</tissue>
    </source>
</reference>
<proteinExistence type="predicted"/>
<dbReference type="Proteomes" id="UP001630127">
    <property type="component" value="Unassembled WGS sequence"/>
</dbReference>
<accession>A0ABD2Y707</accession>
<dbReference type="AlphaFoldDB" id="A0ABD2Y707"/>
<dbReference type="EMBL" id="JBJUIK010000015">
    <property type="protein sequence ID" value="KAL3502207.1"/>
    <property type="molecule type" value="Genomic_DNA"/>
</dbReference>
<evidence type="ECO:0000313" key="2">
    <source>
        <dbReference type="EMBL" id="KAL3502207.1"/>
    </source>
</evidence>
<sequence>MRSRETVNRHFNAVLKAVLRLHSQFLVNPQPVPQDCNDPRWKWFKDKEKDISTNVLGLCDRDMRFIYVLPGWEGSAADGRVLRGAVSREDGLNVPIGIKMETAESKCTWKFNLKLPATTEAEALHLRRVFYLEIIAPKWKSFTIKSCMKHIFFKDTPVLARVSLVTLENAGELDFPKINFSLTILHLALALKSLSAGGIPTRITVALIHLKVLKLTDICLDIMDEISFVLFLLRSSPNLKENDISVKERDIGDILDLLDYFDITYNELQEVKLQYISGTRPEMELIKILLERSPVLDKMLIQLVDGDGEEYYKAENKILKELSTYRRASRNVEVVTYYIYDSYLYENL</sequence>
<name>A0ABD2Y707_9GENT</name>
<comment type="caution">
    <text evidence="2">The sequence shown here is derived from an EMBL/GenBank/DDBJ whole genome shotgun (WGS) entry which is preliminary data.</text>
</comment>
<protein>
    <recommendedName>
        <fullName evidence="1">FBD domain-containing protein</fullName>
    </recommendedName>
</protein>
<dbReference type="SMART" id="SM00579">
    <property type="entry name" value="FBD"/>
    <property type="match status" value="1"/>
</dbReference>
<dbReference type="InterPro" id="IPR006566">
    <property type="entry name" value="FBD"/>
</dbReference>
<keyword evidence="3" id="KW-1185">Reference proteome</keyword>
<evidence type="ECO:0000259" key="1">
    <source>
        <dbReference type="SMART" id="SM00579"/>
    </source>
</evidence>
<feature type="domain" description="FBD" evidence="1">
    <location>
        <begin position="252"/>
        <end position="337"/>
    </location>
</feature>